<feature type="domain" description="IclR-ED" evidence="5">
    <location>
        <begin position="63"/>
        <end position="252"/>
    </location>
</feature>
<dbReference type="Proteomes" id="UP001595799">
    <property type="component" value="Unassembled WGS sequence"/>
</dbReference>
<dbReference type="InterPro" id="IPR005471">
    <property type="entry name" value="Tscrpt_reg_IclR_N"/>
</dbReference>
<dbReference type="InterPro" id="IPR014757">
    <property type="entry name" value="Tscrpt_reg_IclR_C"/>
</dbReference>
<evidence type="ECO:0000256" key="2">
    <source>
        <dbReference type="ARBA" id="ARBA00023125"/>
    </source>
</evidence>
<keyword evidence="3" id="KW-0804">Transcription</keyword>
<keyword evidence="1" id="KW-0805">Transcription regulation</keyword>
<dbReference type="SMART" id="SM00346">
    <property type="entry name" value="HTH_ICLR"/>
    <property type="match status" value="1"/>
</dbReference>
<dbReference type="RefSeq" id="WP_382420570.1">
    <property type="nucleotide sequence ID" value="NZ_JBHSCW010000001.1"/>
</dbReference>
<evidence type="ECO:0000313" key="6">
    <source>
        <dbReference type="EMBL" id="MFC4350281.1"/>
    </source>
</evidence>
<evidence type="ECO:0000256" key="3">
    <source>
        <dbReference type="ARBA" id="ARBA00023163"/>
    </source>
</evidence>
<evidence type="ECO:0000259" key="5">
    <source>
        <dbReference type="PROSITE" id="PS51078"/>
    </source>
</evidence>
<comment type="caution">
    <text evidence="6">The sequence shown here is derived from an EMBL/GenBank/DDBJ whole genome shotgun (WGS) entry which is preliminary data.</text>
</comment>
<evidence type="ECO:0000259" key="4">
    <source>
        <dbReference type="PROSITE" id="PS51077"/>
    </source>
</evidence>
<dbReference type="PANTHER" id="PTHR30136">
    <property type="entry name" value="HELIX-TURN-HELIX TRANSCRIPTIONAL REGULATOR, ICLR FAMILY"/>
    <property type="match status" value="1"/>
</dbReference>
<dbReference type="SUPFAM" id="SSF46785">
    <property type="entry name" value="Winged helix' DNA-binding domain"/>
    <property type="match status" value="1"/>
</dbReference>
<dbReference type="InterPro" id="IPR036390">
    <property type="entry name" value="WH_DNA-bd_sf"/>
</dbReference>
<name>A0ABV8UI08_9PROT</name>
<dbReference type="InterPro" id="IPR036388">
    <property type="entry name" value="WH-like_DNA-bd_sf"/>
</dbReference>
<dbReference type="InterPro" id="IPR029016">
    <property type="entry name" value="GAF-like_dom_sf"/>
</dbReference>
<dbReference type="Pfam" id="PF01614">
    <property type="entry name" value="IclR_C"/>
    <property type="match status" value="1"/>
</dbReference>
<gene>
    <name evidence="6" type="ORF">ACFOW6_01865</name>
</gene>
<reference evidence="7" key="1">
    <citation type="journal article" date="2019" name="Int. J. Syst. Evol. Microbiol.">
        <title>The Global Catalogue of Microorganisms (GCM) 10K type strain sequencing project: providing services to taxonomists for standard genome sequencing and annotation.</title>
        <authorList>
            <consortium name="The Broad Institute Genomics Platform"/>
            <consortium name="The Broad Institute Genome Sequencing Center for Infectious Disease"/>
            <person name="Wu L."/>
            <person name="Ma J."/>
        </authorList>
    </citation>
    <scope>NUCLEOTIDE SEQUENCE [LARGE SCALE GENOMIC DNA]</scope>
    <source>
        <strain evidence="7">CECT 8472</strain>
    </source>
</reference>
<dbReference type="SUPFAM" id="SSF55781">
    <property type="entry name" value="GAF domain-like"/>
    <property type="match status" value="1"/>
</dbReference>
<dbReference type="EMBL" id="JBHSCW010000001">
    <property type="protein sequence ID" value="MFC4350281.1"/>
    <property type="molecule type" value="Genomic_DNA"/>
</dbReference>
<proteinExistence type="predicted"/>
<dbReference type="Gene3D" id="3.30.450.40">
    <property type="match status" value="1"/>
</dbReference>
<evidence type="ECO:0000256" key="1">
    <source>
        <dbReference type="ARBA" id="ARBA00023015"/>
    </source>
</evidence>
<feature type="domain" description="HTH iclR-type" evidence="4">
    <location>
        <begin position="6"/>
        <end position="69"/>
    </location>
</feature>
<organism evidence="6 7">
    <name type="scientific">Fodinicurvata halophila</name>
    <dbReference type="NCBI Taxonomy" id="1419723"/>
    <lineage>
        <taxon>Bacteria</taxon>
        <taxon>Pseudomonadati</taxon>
        <taxon>Pseudomonadota</taxon>
        <taxon>Alphaproteobacteria</taxon>
        <taxon>Rhodospirillales</taxon>
        <taxon>Rhodovibrionaceae</taxon>
        <taxon>Fodinicurvata</taxon>
    </lineage>
</organism>
<dbReference type="InterPro" id="IPR050707">
    <property type="entry name" value="HTH_MetabolicPath_Reg"/>
</dbReference>
<sequence>MSKDGPGPIERYFQILEAVAASNDGLTLTQITTITDLPKPTAHRLTRALVEAGALSVDDSWYKTFRIGSRMWRMLYLGQNTDSVRTCAQLVVDDLANELHETCYIVRLGRQHIRSIARSAPDQGHRLHVLPGEILPGHAAASAKAILAFQNDALVKQILQEPLEPLTSRTKTILDDVRAEFESVRSSDFAICDREIDENIMAFAAPVHLDTVGTIYSVGLTGPHSRLSQMPTEHWTQALQQAADRFAKMLQSQPAKDAVEA</sequence>
<dbReference type="Pfam" id="PF09339">
    <property type="entry name" value="HTH_IclR"/>
    <property type="match status" value="1"/>
</dbReference>
<keyword evidence="2" id="KW-0238">DNA-binding</keyword>
<keyword evidence="7" id="KW-1185">Reference proteome</keyword>
<dbReference type="PROSITE" id="PS51077">
    <property type="entry name" value="HTH_ICLR"/>
    <property type="match status" value="1"/>
</dbReference>
<dbReference type="Gene3D" id="1.10.10.10">
    <property type="entry name" value="Winged helix-like DNA-binding domain superfamily/Winged helix DNA-binding domain"/>
    <property type="match status" value="1"/>
</dbReference>
<dbReference type="PANTHER" id="PTHR30136:SF24">
    <property type="entry name" value="HTH-TYPE TRANSCRIPTIONAL REPRESSOR ALLR"/>
    <property type="match status" value="1"/>
</dbReference>
<accession>A0ABV8UI08</accession>
<evidence type="ECO:0000313" key="7">
    <source>
        <dbReference type="Proteomes" id="UP001595799"/>
    </source>
</evidence>
<protein>
    <submittedName>
        <fullName evidence="6">IclR family transcriptional regulator</fullName>
    </submittedName>
</protein>
<dbReference type="PROSITE" id="PS51078">
    <property type="entry name" value="ICLR_ED"/>
    <property type="match status" value="1"/>
</dbReference>